<reference evidence="1 2" key="1">
    <citation type="journal article" date="2019" name="Fungal Biol. Biotechnol.">
        <title>Draft genome sequence of fastidious pathogen Ceratobasidium theobromae, which causes vascular-streak dieback in Theobroma cacao.</title>
        <authorList>
            <person name="Ali S.S."/>
            <person name="Asman A."/>
            <person name="Shao J."/>
            <person name="Firmansyah A.P."/>
            <person name="Susilo A.W."/>
            <person name="Rosmana A."/>
            <person name="McMahon P."/>
            <person name="Junaid M."/>
            <person name="Guest D."/>
            <person name="Kheng T.Y."/>
            <person name="Meinhardt L.W."/>
            <person name="Bailey B.A."/>
        </authorList>
    </citation>
    <scope>NUCLEOTIDE SEQUENCE [LARGE SCALE GENOMIC DNA]</scope>
    <source>
        <strain evidence="1 2">CT2</strain>
    </source>
</reference>
<dbReference type="Proteomes" id="UP000383932">
    <property type="component" value="Unassembled WGS sequence"/>
</dbReference>
<sequence length="125" mass="13160">MTVQVTTPSDANAHEFAPGARMNQLFGNGNKEHPAHCGIGSMEAGVSVTFDTPGYGFMIVLEGDAQIEDEATLGQVKALKPGDVVHWEKGSLAKYTSITSSRVFCTISTPLGDLDVGVVSSEGHH</sequence>
<evidence type="ECO:0000313" key="2">
    <source>
        <dbReference type="Proteomes" id="UP000383932"/>
    </source>
</evidence>
<evidence type="ECO:0000313" key="1">
    <source>
        <dbReference type="EMBL" id="KAB5587850.1"/>
    </source>
</evidence>
<dbReference type="SUPFAM" id="SSF51182">
    <property type="entry name" value="RmlC-like cupins"/>
    <property type="match status" value="1"/>
</dbReference>
<organism evidence="1 2">
    <name type="scientific">Ceratobasidium theobromae</name>
    <dbReference type="NCBI Taxonomy" id="1582974"/>
    <lineage>
        <taxon>Eukaryota</taxon>
        <taxon>Fungi</taxon>
        <taxon>Dikarya</taxon>
        <taxon>Basidiomycota</taxon>
        <taxon>Agaricomycotina</taxon>
        <taxon>Agaricomycetes</taxon>
        <taxon>Cantharellales</taxon>
        <taxon>Ceratobasidiaceae</taxon>
        <taxon>Ceratobasidium</taxon>
    </lineage>
</organism>
<accession>A0A5N5Q7V3</accession>
<name>A0A5N5Q7V3_9AGAM</name>
<keyword evidence="2" id="KW-1185">Reference proteome</keyword>
<comment type="caution">
    <text evidence="1">The sequence shown here is derived from an EMBL/GenBank/DDBJ whole genome shotgun (WGS) entry which is preliminary data.</text>
</comment>
<dbReference type="OrthoDB" id="3346152at2759"/>
<dbReference type="Gene3D" id="2.60.120.10">
    <property type="entry name" value="Jelly Rolls"/>
    <property type="match status" value="1"/>
</dbReference>
<dbReference type="InterPro" id="IPR014710">
    <property type="entry name" value="RmlC-like_jellyroll"/>
</dbReference>
<protein>
    <submittedName>
        <fullName evidence="1">Uncharacterized protein</fullName>
    </submittedName>
</protein>
<dbReference type="EMBL" id="SSOP01000729">
    <property type="protein sequence ID" value="KAB5587850.1"/>
    <property type="molecule type" value="Genomic_DNA"/>
</dbReference>
<dbReference type="InterPro" id="IPR011051">
    <property type="entry name" value="RmlC_Cupin_sf"/>
</dbReference>
<dbReference type="AlphaFoldDB" id="A0A5N5Q7V3"/>
<proteinExistence type="predicted"/>
<gene>
    <name evidence="1" type="ORF">CTheo_8708</name>
</gene>